<protein>
    <recommendedName>
        <fullName evidence="6">BZIP domain-containing protein</fullName>
    </recommendedName>
</protein>
<dbReference type="GeneID" id="70245549"/>
<feature type="region of interest" description="Disordered" evidence="3">
    <location>
        <begin position="25"/>
        <end position="46"/>
    </location>
</feature>
<feature type="region of interest" description="Disordered" evidence="3">
    <location>
        <begin position="166"/>
        <end position="194"/>
    </location>
</feature>
<dbReference type="GO" id="GO:0090575">
    <property type="term" value="C:RNA polymerase II transcription regulator complex"/>
    <property type="evidence" value="ECO:0007669"/>
    <property type="project" value="TreeGrafter"/>
</dbReference>
<dbReference type="GO" id="GO:0001228">
    <property type="term" value="F:DNA-binding transcription activator activity, RNA polymerase II-specific"/>
    <property type="evidence" value="ECO:0007669"/>
    <property type="project" value="TreeGrafter"/>
</dbReference>
<keyword evidence="5" id="KW-1185">Reference proteome</keyword>
<comment type="caution">
    <text evidence="4">The sequence shown here is derived from an EMBL/GenBank/DDBJ whole genome shotgun (WGS) entry which is preliminary data.</text>
</comment>
<gene>
    <name evidence="4" type="ORF">BGW36DRAFT_370541</name>
</gene>
<evidence type="ECO:0000313" key="5">
    <source>
        <dbReference type="Proteomes" id="UP001201262"/>
    </source>
</evidence>
<accession>A0AAD4KZU4</accession>
<feature type="compositionally biased region" description="Polar residues" evidence="3">
    <location>
        <begin position="171"/>
        <end position="187"/>
    </location>
</feature>
<name>A0AAD4KZU4_9EURO</name>
<dbReference type="PANTHER" id="PTHR40621">
    <property type="entry name" value="TRANSCRIPTION FACTOR KAPC-RELATED"/>
    <property type="match status" value="1"/>
</dbReference>
<evidence type="ECO:0000256" key="3">
    <source>
        <dbReference type="SAM" id="MobiDB-lite"/>
    </source>
</evidence>
<evidence type="ECO:0008006" key="6">
    <source>
        <dbReference type="Google" id="ProtNLM"/>
    </source>
</evidence>
<dbReference type="Proteomes" id="UP001201262">
    <property type="component" value="Unassembled WGS sequence"/>
</dbReference>
<keyword evidence="2" id="KW-0539">Nucleus</keyword>
<dbReference type="PANTHER" id="PTHR40621:SF6">
    <property type="entry name" value="AP-1-LIKE TRANSCRIPTION FACTOR YAP1-RELATED"/>
    <property type="match status" value="1"/>
</dbReference>
<dbReference type="CDD" id="cd14688">
    <property type="entry name" value="bZIP_YAP"/>
    <property type="match status" value="1"/>
</dbReference>
<evidence type="ECO:0000256" key="1">
    <source>
        <dbReference type="ARBA" id="ARBA00004123"/>
    </source>
</evidence>
<proteinExistence type="predicted"/>
<sequence length="332" mass="36529">MSKKESSSTRFKFFSGAIGSVFDKSRRKTAAGDGGDVESGKTDKAAYTRRREQIRRAQRYNNNKPDPPNNSIHCILSDWDIRKHRERKEVYMKSLEDRILDLHDDVALRQEFQDASIENSILKDILKTHNINIPTLSPASQQGNTAIMQLRFGQLGAGELQNALSLPLGTSGESPSETLGKTPSATAGSPKVHPHGLDSIQTGIDFVLQLEKPCLEHTMLPIQAGESHGHALTLQASLLCHAPHFGAESSWAVPAVEFEKLFQLSKRLDLDGEITPVQAWNCIKSHDRFQNLTPASLGALRDSIATKISCFGFGAVIEELDLSDIIDAHLAK</sequence>
<evidence type="ECO:0000256" key="2">
    <source>
        <dbReference type="ARBA" id="ARBA00023242"/>
    </source>
</evidence>
<dbReference type="InterPro" id="IPR050936">
    <property type="entry name" value="AP-1-like"/>
</dbReference>
<evidence type="ECO:0000313" key="4">
    <source>
        <dbReference type="EMBL" id="KAH8704077.1"/>
    </source>
</evidence>
<dbReference type="AlphaFoldDB" id="A0AAD4KZU4"/>
<reference evidence="4" key="1">
    <citation type="submission" date="2021-12" db="EMBL/GenBank/DDBJ databases">
        <title>Convergent genome expansion in fungi linked to evolution of root-endophyte symbiosis.</title>
        <authorList>
            <consortium name="DOE Joint Genome Institute"/>
            <person name="Ke Y.-H."/>
            <person name="Bonito G."/>
            <person name="Liao H.-L."/>
            <person name="Looney B."/>
            <person name="Rojas-Flechas A."/>
            <person name="Nash J."/>
            <person name="Hameed K."/>
            <person name="Schadt C."/>
            <person name="Martin F."/>
            <person name="Crous P.W."/>
            <person name="Miettinen O."/>
            <person name="Magnuson J.K."/>
            <person name="Labbe J."/>
            <person name="Jacobson D."/>
            <person name="Doktycz M.J."/>
            <person name="Veneault-Fourrey C."/>
            <person name="Kuo A."/>
            <person name="Mondo S."/>
            <person name="Calhoun S."/>
            <person name="Riley R."/>
            <person name="Ohm R."/>
            <person name="LaButti K."/>
            <person name="Andreopoulos B."/>
            <person name="Pangilinan J."/>
            <person name="Nolan M."/>
            <person name="Tritt A."/>
            <person name="Clum A."/>
            <person name="Lipzen A."/>
            <person name="Daum C."/>
            <person name="Barry K."/>
            <person name="Grigoriev I.V."/>
            <person name="Vilgalys R."/>
        </authorList>
    </citation>
    <scope>NUCLEOTIDE SEQUENCE</scope>
    <source>
        <strain evidence="4">PMI_201</strain>
    </source>
</reference>
<comment type="subcellular location">
    <subcellularLocation>
        <location evidence="1">Nucleus</location>
    </subcellularLocation>
</comment>
<organism evidence="4 5">
    <name type="scientific">Talaromyces proteolyticus</name>
    <dbReference type="NCBI Taxonomy" id="1131652"/>
    <lineage>
        <taxon>Eukaryota</taxon>
        <taxon>Fungi</taxon>
        <taxon>Dikarya</taxon>
        <taxon>Ascomycota</taxon>
        <taxon>Pezizomycotina</taxon>
        <taxon>Eurotiomycetes</taxon>
        <taxon>Eurotiomycetidae</taxon>
        <taxon>Eurotiales</taxon>
        <taxon>Trichocomaceae</taxon>
        <taxon>Talaromyces</taxon>
        <taxon>Talaromyces sect. Bacilispori</taxon>
    </lineage>
</organism>
<dbReference type="RefSeq" id="XP_046077095.1">
    <property type="nucleotide sequence ID" value="XM_046215262.1"/>
</dbReference>
<dbReference type="EMBL" id="JAJTJA010000002">
    <property type="protein sequence ID" value="KAH8704077.1"/>
    <property type="molecule type" value="Genomic_DNA"/>
</dbReference>
<dbReference type="GO" id="GO:0000976">
    <property type="term" value="F:transcription cis-regulatory region binding"/>
    <property type="evidence" value="ECO:0007669"/>
    <property type="project" value="InterPro"/>
</dbReference>